<gene>
    <name evidence="1" type="ORF">CVT23_21795</name>
</gene>
<evidence type="ECO:0000313" key="2">
    <source>
        <dbReference type="Proteomes" id="UP000229498"/>
    </source>
</evidence>
<sequence length="255" mass="28007">MSNHELVRVEREARDGGPIARLILNRPGKLNAMSRQMNRELREAARELSQDRDLRAVVLQAAGDRAFVGGADIGEMSQMDGPSAREFITNLHLAIDEVRRMPVPVIGRIHGYCLGAGLELVAACDFRVASDNAKFGMPEVRVGLPSVIEAVLLPHVMGWGKAAEILLTGDMIDAEDARLCGLVQKVTTKDRLDEQVDAWLGSILASGPKAVRQQKKLIRAWENMPIDAAIRAAIDAFEEANRGPEPREYLSKALR</sequence>
<dbReference type="PANTHER" id="PTHR11941">
    <property type="entry name" value="ENOYL-COA HYDRATASE-RELATED"/>
    <property type="match status" value="1"/>
</dbReference>
<dbReference type="InterPro" id="IPR029045">
    <property type="entry name" value="ClpP/crotonase-like_dom_sf"/>
</dbReference>
<dbReference type="SUPFAM" id="SSF52096">
    <property type="entry name" value="ClpP/crotonase"/>
    <property type="match status" value="1"/>
</dbReference>
<accession>A0A2M9FVT6</accession>
<protein>
    <submittedName>
        <fullName evidence="1">Enoyl-CoA hydratase</fullName>
        <ecNumber evidence="1">4.2.1.17</ecNumber>
    </submittedName>
</protein>
<proteinExistence type="predicted"/>
<name>A0A2M9FVT6_9PROT</name>
<reference evidence="1 2" key="1">
    <citation type="submission" date="2017-11" db="EMBL/GenBank/DDBJ databases">
        <title>Draft genome sequence of Rhizobiales bacterium SY3-13.</title>
        <authorList>
            <person name="Sun C."/>
        </authorList>
    </citation>
    <scope>NUCLEOTIDE SEQUENCE [LARGE SCALE GENOMIC DNA]</scope>
    <source>
        <strain evidence="1 2">SY3-13</strain>
    </source>
</reference>
<dbReference type="AlphaFoldDB" id="A0A2M9FVT6"/>
<dbReference type="GO" id="GO:0006635">
    <property type="term" value="P:fatty acid beta-oxidation"/>
    <property type="evidence" value="ECO:0007669"/>
    <property type="project" value="TreeGrafter"/>
</dbReference>
<dbReference type="Pfam" id="PF00378">
    <property type="entry name" value="ECH_1"/>
    <property type="match status" value="1"/>
</dbReference>
<dbReference type="Proteomes" id="UP000229498">
    <property type="component" value="Unassembled WGS sequence"/>
</dbReference>
<dbReference type="CDD" id="cd06558">
    <property type="entry name" value="crotonase-like"/>
    <property type="match status" value="1"/>
</dbReference>
<keyword evidence="2" id="KW-1185">Reference proteome</keyword>
<comment type="caution">
    <text evidence="1">The sequence shown here is derived from an EMBL/GenBank/DDBJ whole genome shotgun (WGS) entry which is preliminary data.</text>
</comment>
<dbReference type="RefSeq" id="WP_109795262.1">
    <property type="nucleotide sequence ID" value="NZ_PHIG01000063.1"/>
</dbReference>
<dbReference type="GO" id="GO:0004300">
    <property type="term" value="F:enoyl-CoA hydratase activity"/>
    <property type="evidence" value="ECO:0007669"/>
    <property type="project" value="UniProtKB-EC"/>
</dbReference>
<organism evidence="1 2">
    <name type="scientific">Minwuia thermotolerans</name>
    <dbReference type="NCBI Taxonomy" id="2056226"/>
    <lineage>
        <taxon>Bacteria</taxon>
        <taxon>Pseudomonadati</taxon>
        <taxon>Pseudomonadota</taxon>
        <taxon>Alphaproteobacteria</taxon>
        <taxon>Minwuiales</taxon>
        <taxon>Minwuiaceae</taxon>
        <taxon>Minwuia</taxon>
    </lineage>
</organism>
<evidence type="ECO:0000313" key="1">
    <source>
        <dbReference type="EMBL" id="PJK27549.1"/>
    </source>
</evidence>
<dbReference type="PANTHER" id="PTHR11941:SF54">
    <property type="entry name" value="ENOYL-COA HYDRATASE, MITOCHONDRIAL"/>
    <property type="match status" value="1"/>
</dbReference>
<dbReference type="EC" id="4.2.1.17" evidence="1"/>
<dbReference type="Gene3D" id="3.90.226.10">
    <property type="entry name" value="2-enoyl-CoA Hydratase, Chain A, domain 1"/>
    <property type="match status" value="1"/>
</dbReference>
<dbReference type="InterPro" id="IPR001753">
    <property type="entry name" value="Enoyl-CoA_hydra/iso"/>
</dbReference>
<dbReference type="OrthoDB" id="7957667at2"/>
<dbReference type="NCBIfam" id="NF004795">
    <property type="entry name" value="PRK06143.1"/>
    <property type="match status" value="1"/>
</dbReference>
<keyword evidence="1" id="KW-0456">Lyase</keyword>
<dbReference type="EMBL" id="PHIG01000063">
    <property type="protein sequence ID" value="PJK27549.1"/>
    <property type="molecule type" value="Genomic_DNA"/>
</dbReference>